<dbReference type="Pfam" id="PF00664">
    <property type="entry name" value="ABC_membrane"/>
    <property type="match status" value="1"/>
</dbReference>
<organism evidence="11 12">
    <name type="scientific">Streptococcus parauberis</name>
    <dbReference type="NCBI Taxonomy" id="1348"/>
    <lineage>
        <taxon>Bacteria</taxon>
        <taxon>Bacillati</taxon>
        <taxon>Bacillota</taxon>
        <taxon>Bacilli</taxon>
        <taxon>Lactobacillales</taxon>
        <taxon>Streptococcaceae</taxon>
        <taxon>Streptococcus</taxon>
    </lineage>
</organism>
<accession>A0A854W8V8</accession>
<evidence type="ECO:0000256" key="3">
    <source>
        <dbReference type="ARBA" id="ARBA00022692"/>
    </source>
</evidence>
<feature type="transmembrane region" description="Helical" evidence="8">
    <location>
        <begin position="163"/>
        <end position="181"/>
    </location>
</feature>
<evidence type="ECO:0000256" key="1">
    <source>
        <dbReference type="ARBA" id="ARBA00004651"/>
    </source>
</evidence>
<protein>
    <submittedName>
        <fullName evidence="11">Putative multidrug resistance ABC transporter ATP-binding/permease protein YheH</fullName>
    </submittedName>
</protein>
<evidence type="ECO:0000313" key="11">
    <source>
        <dbReference type="EMBL" id="PCH12750.1"/>
    </source>
</evidence>
<feature type="domain" description="ABC transmembrane type-1" evidence="10">
    <location>
        <begin position="25"/>
        <end position="307"/>
    </location>
</feature>
<evidence type="ECO:0000256" key="5">
    <source>
        <dbReference type="ARBA" id="ARBA00022840"/>
    </source>
</evidence>
<dbReference type="GO" id="GO:0015421">
    <property type="term" value="F:ABC-type oligopeptide transporter activity"/>
    <property type="evidence" value="ECO:0007669"/>
    <property type="project" value="TreeGrafter"/>
</dbReference>
<keyword evidence="6 8" id="KW-1133">Transmembrane helix</keyword>
<evidence type="ECO:0000256" key="2">
    <source>
        <dbReference type="ARBA" id="ARBA00022448"/>
    </source>
</evidence>
<dbReference type="InterPro" id="IPR011527">
    <property type="entry name" value="ABC1_TM_dom"/>
</dbReference>
<name>A0A854W8V8_9STRE</name>
<sequence length="584" mass="65784">MYKSNQWQIFKRLLSYLKPYKLLTALALGLLLLTTVIKSLIPLVASYFIDHFLIHINDKAFFILIGYYALYVLQSLIQYFGNLYFAKVSYSIVRDIRHDAFANMEKLGMSYFDKTPSGSIVSRITNDTEAISDMFSGILSSFISAIFIFTVTLYTMLMLDAKLTGIVLIFLPFIFILVNIYRKKSVQVIAKTRSLLSDINSKLAESIEGIRIIQAFGQEERLKAEFEAINEEHVLYANKSVALDSIFLRPAMSLLKLLAYAVLMAYFGFNGLEGGLTAGLMYAFIQYINRLFDPLIEVTQNFSTLQTSMVSAGRVFKLIDEKGYEPSQEDNGFEVTDGNIEFRNVSFSYDGKNKILDDISFKVNKGETIAFVGSTGSGKSSIINVFMRFYEFQTGQVLLDGKDIRQFSQKSLRQAIGLVLQDPFLYHGTIASNIKMYQELSDEEVMSAAEFVDADQFIQKLPDGYDAKVTERGSSFSTGQRQLLAFARTVASQPKILILDEATANIDSATEQIVQHSLEKMRKGRTTIAIAHRLSTIQDANCIYVLEKGKIIESGSHEDLLAKKGSYHKMYQLQAGMMETSPVF</sequence>
<dbReference type="GO" id="GO:0016887">
    <property type="term" value="F:ATP hydrolysis activity"/>
    <property type="evidence" value="ECO:0007669"/>
    <property type="project" value="InterPro"/>
</dbReference>
<dbReference type="PANTHER" id="PTHR43394">
    <property type="entry name" value="ATP-DEPENDENT PERMEASE MDL1, MITOCHONDRIAL"/>
    <property type="match status" value="1"/>
</dbReference>
<dbReference type="PROSITE" id="PS50893">
    <property type="entry name" value="ABC_TRANSPORTER_2"/>
    <property type="match status" value="1"/>
</dbReference>
<evidence type="ECO:0000259" key="10">
    <source>
        <dbReference type="PROSITE" id="PS50929"/>
    </source>
</evidence>
<dbReference type="EMBL" id="NSGR01000008">
    <property type="protein sequence ID" value="PCH12750.1"/>
    <property type="molecule type" value="Genomic_DNA"/>
</dbReference>
<dbReference type="AlphaFoldDB" id="A0A854W8V8"/>
<dbReference type="CDD" id="cd03254">
    <property type="entry name" value="ABCC_Glucan_exporter_like"/>
    <property type="match status" value="1"/>
</dbReference>
<dbReference type="InterPro" id="IPR036640">
    <property type="entry name" value="ABC1_TM_sf"/>
</dbReference>
<evidence type="ECO:0000256" key="8">
    <source>
        <dbReference type="SAM" id="Phobius"/>
    </source>
</evidence>
<dbReference type="Gene3D" id="1.20.1560.10">
    <property type="entry name" value="ABC transporter type 1, transmembrane domain"/>
    <property type="match status" value="1"/>
</dbReference>
<feature type="transmembrane region" description="Helical" evidence="8">
    <location>
        <begin position="62"/>
        <end position="85"/>
    </location>
</feature>
<dbReference type="InterPro" id="IPR003593">
    <property type="entry name" value="AAA+_ATPase"/>
</dbReference>
<keyword evidence="3 8" id="KW-0812">Transmembrane</keyword>
<evidence type="ECO:0000256" key="7">
    <source>
        <dbReference type="ARBA" id="ARBA00023136"/>
    </source>
</evidence>
<proteinExistence type="predicted"/>
<comment type="subcellular location">
    <subcellularLocation>
        <location evidence="1">Cell membrane</location>
        <topology evidence="1">Multi-pass membrane protein</topology>
    </subcellularLocation>
</comment>
<comment type="caution">
    <text evidence="11">The sequence shown here is derived from an EMBL/GenBank/DDBJ whole genome shotgun (WGS) entry which is preliminary data.</text>
</comment>
<dbReference type="PANTHER" id="PTHR43394:SF1">
    <property type="entry name" value="ATP-BINDING CASSETTE SUB-FAMILY B MEMBER 10, MITOCHONDRIAL"/>
    <property type="match status" value="1"/>
</dbReference>
<feature type="transmembrane region" description="Helical" evidence="8">
    <location>
        <begin position="138"/>
        <end position="157"/>
    </location>
</feature>
<reference evidence="11 12" key="1">
    <citation type="submission" date="2016-06" db="EMBL/GenBank/DDBJ databases">
        <authorList>
            <person name="Haines A.N."/>
            <person name="Council K.R."/>
        </authorList>
    </citation>
    <scope>NUCLEOTIDE SEQUENCE [LARGE SCALE GENOMIC DNA]</scope>
    <source>
        <strain evidence="11 12">SP158-29</strain>
    </source>
</reference>
<evidence type="ECO:0000259" key="9">
    <source>
        <dbReference type="PROSITE" id="PS50893"/>
    </source>
</evidence>
<dbReference type="GO" id="GO:0005524">
    <property type="term" value="F:ATP binding"/>
    <property type="evidence" value="ECO:0007669"/>
    <property type="project" value="UniProtKB-KW"/>
</dbReference>
<dbReference type="InterPro" id="IPR027417">
    <property type="entry name" value="P-loop_NTPase"/>
</dbReference>
<dbReference type="FunFam" id="3.40.50.300:FF:000287">
    <property type="entry name" value="Multidrug ABC transporter ATP-binding protein"/>
    <property type="match status" value="1"/>
</dbReference>
<feature type="transmembrane region" description="Helical" evidence="8">
    <location>
        <begin position="257"/>
        <end position="285"/>
    </location>
</feature>
<keyword evidence="2" id="KW-0813">Transport</keyword>
<keyword evidence="7 8" id="KW-0472">Membrane</keyword>
<gene>
    <name evidence="11" type="primary">yheH_2</name>
    <name evidence="11" type="ORF">A9Y57_01469</name>
</gene>
<dbReference type="RefSeq" id="WP_096633689.1">
    <property type="nucleotide sequence ID" value="NZ_NSGR01000008.1"/>
</dbReference>
<keyword evidence="4" id="KW-0547">Nucleotide-binding</keyword>
<dbReference type="SUPFAM" id="SSF90123">
    <property type="entry name" value="ABC transporter transmembrane region"/>
    <property type="match status" value="1"/>
</dbReference>
<dbReference type="PROSITE" id="PS50929">
    <property type="entry name" value="ABC_TM1F"/>
    <property type="match status" value="1"/>
</dbReference>
<dbReference type="InterPro" id="IPR003439">
    <property type="entry name" value="ABC_transporter-like_ATP-bd"/>
</dbReference>
<dbReference type="SUPFAM" id="SSF52540">
    <property type="entry name" value="P-loop containing nucleoside triphosphate hydrolases"/>
    <property type="match status" value="1"/>
</dbReference>
<feature type="domain" description="ABC transporter" evidence="9">
    <location>
        <begin position="340"/>
        <end position="573"/>
    </location>
</feature>
<evidence type="ECO:0000256" key="4">
    <source>
        <dbReference type="ARBA" id="ARBA00022741"/>
    </source>
</evidence>
<evidence type="ECO:0000256" key="6">
    <source>
        <dbReference type="ARBA" id="ARBA00022989"/>
    </source>
</evidence>
<dbReference type="CDD" id="cd18544">
    <property type="entry name" value="ABC_6TM_TmrA_like"/>
    <property type="match status" value="1"/>
</dbReference>
<dbReference type="Proteomes" id="UP000217465">
    <property type="component" value="Unassembled WGS sequence"/>
</dbReference>
<dbReference type="Pfam" id="PF00005">
    <property type="entry name" value="ABC_tran"/>
    <property type="match status" value="1"/>
</dbReference>
<dbReference type="SMART" id="SM00382">
    <property type="entry name" value="AAA"/>
    <property type="match status" value="1"/>
</dbReference>
<dbReference type="Gene3D" id="3.40.50.300">
    <property type="entry name" value="P-loop containing nucleotide triphosphate hydrolases"/>
    <property type="match status" value="1"/>
</dbReference>
<dbReference type="InterPro" id="IPR039421">
    <property type="entry name" value="Type_1_exporter"/>
</dbReference>
<keyword evidence="5 11" id="KW-0067">ATP-binding</keyword>
<evidence type="ECO:0000313" key="12">
    <source>
        <dbReference type="Proteomes" id="UP000217465"/>
    </source>
</evidence>
<dbReference type="GO" id="GO:0005886">
    <property type="term" value="C:plasma membrane"/>
    <property type="evidence" value="ECO:0007669"/>
    <property type="project" value="UniProtKB-SubCell"/>
</dbReference>